<evidence type="ECO:0000313" key="3">
    <source>
        <dbReference type="Proteomes" id="UP000498740"/>
    </source>
</evidence>
<protein>
    <submittedName>
        <fullName evidence="2">Uncharacterized protein</fullName>
    </submittedName>
</protein>
<dbReference type="Proteomes" id="UP000498740">
    <property type="component" value="Unassembled WGS sequence"/>
</dbReference>
<feature type="region of interest" description="Disordered" evidence="1">
    <location>
        <begin position="42"/>
        <end position="74"/>
    </location>
</feature>
<evidence type="ECO:0000256" key="1">
    <source>
        <dbReference type="SAM" id="MobiDB-lite"/>
    </source>
</evidence>
<accession>A0A7J0CTJ3</accession>
<evidence type="ECO:0000313" key="2">
    <source>
        <dbReference type="EMBL" id="GFN05718.1"/>
    </source>
</evidence>
<reference evidence="2 3" key="1">
    <citation type="submission" date="2020-05" db="EMBL/GenBank/DDBJ databases">
        <title>Whole genome shotgun sequence of Streptomyces microflavus NBRC 13062.</title>
        <authorList>
            <person name="Komaki H."/>
            <person name="Tamura T."/>
        </authorList>
    </citation>
    <scope>NUCLEOTIDE SEQUENCE [LARGE SCALE GENOMIC DNA]</scope>
    <source>
        <strain evidence="2 3">NBRC 13062</strain>
    </source>
</reference>
<dbReference type="EMBL" id="BLWD01000001">
    <property type="protein sequence ID" value="GFN05718.1"/>
    <property type="molecule type" value="Genomic_DNA"/>
</dbReference>
<name>A0A7J0CTJ3_STRMI</name>
<dbReference type="AlphaFoldDB" id="A0A7J0CTJ3"/>
<gene>
    <name evidence="2" type="ORF">Smic_42740</name>
</gene>
<comment type="caution">
    <text evidence="2">The sequence shown here is derived from an EMBL/GenBank/DDBJ whole genome shotgun (WGS) entry which is preliminary data.</text>
</comment>
<organism evidence="2 3">
    <name type="scientific">Streptomyces microflavus</name>
    <name type="common">Streptomyces lipmanii</name>
    <dbReference type="NCBI Taxonomy" id="1919"/>
    <lineage>
        <taxon>Bacteria</taxon>
        <taxon>Bacillati</taxon>
        <taxon>Actinomycetota</taxon>
        <taxon>Actinomycetes</taxon>
        <taxon>Kitasatosporales</taxon>
        <taxon>Streptomycetaceae</taxon>
        <taxon>Streptomyces</taxon>
    </lineage>
</organism>
<sequence length="145" mass="14798">MRPRASIAAPVISPGPLVRAVQYGGEERADVVLLQPGRPCPAGPVGEFGAQRRVGGGCPGRGAERPADEGAEPAPRLDEALALQLPVRLEDGVRVDGGGLDDLAGGGQPVAGLQNAQAQGLLRLLDDLEVGRDAAAPVDAELDRC</sequence>
<proteinExistence type="predicted"/>